<dbReference type="Gene3D" id="1.20.1250.20">
    <property type="entry name" value="MFS general substrate transporter like domains"/>
    <property type="match status" value="2"/>
</dbReference>
<dbReference type="GeneID" id="94842301"/>
<dbReference type="InterPro" id="IPR003663">
    <property type="entry name" value="Sugar/inositol_transpt"/>
</dbReference>
<feature type="transmembrane region" description="Helical" evidence="5">
    <location>
        <begin position="235"/>
        <end position="258"/>
    </location>
</feature>
<feature type="transmembrane region" description="Helical" evidence="5">
    <location>
        <begin position="303"/>
        <end position="325"/>
    </location>
</feature>
<keyword evidence="4 5" id="KW-0472">Membrane</keyword>
<evidence type="ECO:0000256" key="5">
    <source>
        <dbReference type="SAM" id="Phobius"/>
    </source>
</evidence>
<gene>
    <name evidence="7" type="ORF">TRFO_30882</name>
</gene>
<dbReference type="FunFam" id="1.20.1250.20:FF:000279">
    <property type="entry name" value="Major facilitator superfamily protein"/>
    <property type="match status" value="1"/>
</dbReference>
<dbReference type="OrthoDB" id="1929005at2759"/>
<dbReference type="InterPro" id="IPR005828">
    <property type="entry name" value="MFS_sugar_transport-like"/>
</dbReference>
<name>A0A1J4JY13_9EUKA</name>
<dbReference type="InterPro" id="IPR050549">
    <property type="entry name" value="MFS_Trehalose_Transporter"/>
</dbReference>
<comment type="subcellular location">
    <subcellularLocation>
        <location evidence="1">Membrane</location>
        <topology evidence="1">Multi-pass membrane protein</topology>
    </subcellularLocation>
</comment>
<evidence type="ECO:0000256" key="3">
    <source>
        <dbReference type="ARBA" id="ARBA00022989"/>
    </source>
</evidence>
<dbReference type="PANTHER" id="PTHR48021">
    <property type="match status" value="1"/>
</dbReference>
<dbReference type="InterPro" id="IPR036259">
    <property type="entry name" value="MFS_trans_sf"/>
</dbReference>
<feature type="transmembrane region" description="Helical" evidence="5">
    <location>
        <begin position="80"/>
        <end position="101"/>
    </location>
</feature>
<reference evidence="7" key="1">
    <citation type="submission" date="2016-10" db="EMBL/GenBank/DDBJ databases">
        <authorList>
            <person name="Benchimol M."/>
            <person name="Almeida L.G."/>
            <person name="Vasconcelos A.T."/>
            <person name="Perreira-Neves A."/>
            <person name="Rosa I.A."/>
            <person name="Tasca T."/>
            <person name="Bogo M.R."/>
            <person name="de Souza W."/>
        </authorList>
    </citation>
    <scope>NUCLEOTIDE SEQUENCE [LARGE SCALE GENOMIC DNA]</scope>
    <source>
        <strain evidence="7">K</strain>
    </source>
</reference>
<dbReference type="GO" id="GO:0016020">
    <property type="term" value="C:membrane"/>
    <property type="evidence" value="ECO:0007669"/>
    <property type="project" value="UniProtKB-SubCell"/>
</dbReference>
<evidence type="ECO:0000256" key="4">
    <source>
        <dbReference type="ARBA" id="ARBA00023136"/>
    </source>
</evidence>
<accession>A0A1J4JY13</accession>
<evidence type="ECO:0000256" key="2">
    <source>
        <dbReference type="ARBA" id="ARBA00022692"/>
    </source>
</evidence>
<dbReference type="AlphaFoldDB" id="A0A1J4JY13"/>
<feature type="transmembrane region" description="Helical" evidence="5">
    <location>
        <begin position="108"/>
        <end position="126"/>
    </location>
</feature>
<proteinExistence type="predicted"/>
<comment type="caution">
    <text evidence="7">The sequence shown here is derived from an EMBL/GenBank/DDBJ whole genome shotgun (WGS) entry which is preliminary data.</text>
</comment>
<keyword evidence="8" id="KW-1185">Reference proteome</keyword>
<protein>
    <submittedName>
        <fullName evidence="7">Major facilitator superfamily transporter</fullName>
    </submittedName>
</protein>
<dbReference type="Pfam" id="PF00083">
    <property type="entry name" value="Sugar_tr"/>
    <property type="match status" value="2"/>
</dbReference>
<dbReference type="EMBL" id="MLAK01000880">
    <property type="protein sequence ID" value="OHT02165.1"/>
    <property type="molecule type" value="Genomic_DNA"/>
</dbReference>
<feature type="transmembrane region" description="Helical" evidence="5">
    <location>
        <begin position="362"/>
        <end position="384"/>
    </location>
</feature>
<dbReference type="PANTHER" id="PTHR48021:SF1">
    <property type="entry name" value="GH07001P-RELATED"/>
    <property type="match status" value="1"/>
</dbReference>
<feature type="transmembrane region" description="Helical" evidence="5">
    <location>
        <begin position="27"/>
        <end position="60"/>
    </location>
</feature>
<dbReference type="VEuPathDB" id="TrichDB:TRFO_30882"/>
<dbReference type="PROSITE" id="PS50850">
    <property type="entry name" value="MFS"/>
    <property type="match status" value="1"/>
</dbReference>
<feature type="transmembrane region" description="Helical" evidence="5">
    <location>
        <begin position="194"/>
        <end position="214"/>
    </location>
</feature>
<dbReference type="PRINTS" id="PR00171">
    <property type="entry name" value="SUGRTRNSPORT"/>
</dbReference>
<feature type="transmembrane region" description="Helical" evidence="5">
    <location>
        <begin position="264"/>
        <end position="291"/>
    </location>
</feature>
<feature type="transmembrane region" description="Helical" evidence="5">
    <location>
        <begin position="331"/>
        <end position="355"/>
    </location>
</feature>
<feature type="domain" description="Major facilitator superfamily (MFS) profile" evidence="6">
    <location>
        <begin position="43"/>
        <end position="422"/>
    </location>
</feature>
<sequence length="452" mass="49788">MRIYRSSHFSHKYLLVSILKTIDRRNLFFLTFKMGICGLPLLYAFINLLGSFAFGFFMTYPAPALPEMTKEMDISLFESTLFNSITSICAMVGAFLATFMIRFMGHKMSTFMASLFGAAISIALPFLTLYDIWFGISARGFAGIVVGAISAIIPQNIKIIAPQEYMSIYGPMSQFGITFGSTCCFFLSEGLNWKYLSFFCAGVCGLLCVLIWFVPLKAPTESSNSHKESVFQKKYAKNLIIAVLIMFFQQFSGINAIATNLNELFIAAGLPIPISIGSGIAASAQVIAVLIGGVMIYKFGRKFVWILSLFGSAALLILYALTIKFPEWPKILPIVIVFGYFLFFGIGLGPIPWFIIPEIFPASVASAAVSIGTMFNWICAFTVIMTFKYLVALCTSFGCMLIYTLICIAGGCFGIFFVTNGAEAEPEIVDATADEYDVYKEPALLPDTPEEL</sequence>
<dbReference type="GO" id="GO:0022857">
    <property type="term" value="F:transmembrane transporter activity"/>
    <property type="evidence" value="ECO:0007669"/>
    <property type="project" value="InterPro"/>
</dbReference>
<dbReference type="InterPro" id="IPR020846">
    <property type="entry name" value="MFS_dom"/>
</dbReference>
<evidence type="ECO:0000313" key="8">
    <source>
        <dbReference type="Proteomes" id="UP000179807"/>
    </source>
</evidence>
<evidence type="ECO:0000256" key="1">
    <source>
        <dbReference type="ARBA" id="ARBA00004141"/>
    </source>
</evidence>
<keyword evidence="2 5" id="KW-0812">Transmembrane</keyword>
<organism evidence="7 8">
    <name type="scientific">Tritrichomonas foetus</name>
    <dbReference type="NCBI Taxonomy" id="1144522"/>
    <lineage>
        <taxon>Eukaryota</taxon>
        <taxon>Metamonada</taxon>
        <taxon>Parabasalia</taxon>
        <taxon>Tritrichomonadida</taxon>
        <taxon>Tritrichomonadidae</taxon>
        <taxon>Tritrichomonas</taxon>
    </lineage>
</organism>
<keyword evidence="3 5" id="KW-1133">Transmembrane helix</keyword>
<feature type="transmembrane region" description="Helical" evidence="5">
    <location>
        <begin position="390"/>
        <end position="418"/>
    </location>
</feature>
<evidence type="ECO:0000259" key="6">
    <source>
        <dbReference type="PROSITE" id="PS50850"/>
    </source>
</evidence>
<dbReference type="SUPFAM" id="SSF103473">
    <property type="entry name" value="MFS general substrate transporter"/>
    <property type="match status" value="1"/>
</dbReference>
<dbReference type="RefSeq" id="XP_068355301.1">
    <property type="nucleotide sequence ID" value="XM_068507597.1"/>
</dbReference>
<evidence type="ECO:0000313" key="7">
    <source>
        <dbReference type="EMBL" id="OHT02165.1"/>
    </source>
</evidence>
<dbReference type="Proteomes" id="UP000179807">
    <property type="component" value="Unassembled WGS sequence"/>
</dbReference>